<comment type="similarity">
    <text evidence="3">Belongs to the YIF1 family.</text>
</comment>
<keyword evidence="10 11" id="KW-0472">Membrane</keyword>
<dbReference type="GO" id="GO:0005789">
    <property type="term" value="C:endoplasmic reticulum membrane"/>
    <property type="evidence" value="ECO:0007669"/>
    <property type="project" value="UniProtKB-SubCell"/>
</dbReference>
<feature type="transmembrane region" description="Helical" evidence="11">
    <location>
        <begin position="184"/>
        <end position="205"/>
    </location>
</feature>
<keyword evidence="5 11" id="KW-0812">Transmembrane</keyword>
<evidence type="ECO:0000256" key="3">
    <source>
        <dbReference type="ARBA" id="ARBA00009727"/>
    </source>
</evidence>
<organism evidence="12 13">
    <name type="scientific">Dillenia turbinata</name>
    <dbReference type="NCBI Taxonomy" id="194707"/>
    <lineage>
        <taxon>Eukaryota</taxon>
        <taxon>Viridiplantae</taxon>
        <taxon>Streptophyta</taxon>
        <taxon>Embryophyta</taxon>
        <taxon>Tracheophyta</taxon>
        <taxon>Spermatophyta</taxon>
        <taxon>Magnoliopsida</taxon>
        <taxon>eudicotyledons</taxon>
        <taxon>Gunneridae</taxon>
        <taxon>Pentapetalae</taxon>
        <taxon>Dilleniales</taxon>
        <taxon>Dilleniaceae</taxon>
        <taxon>Dillenia</taxon>
    </lineage>
</organism>
<name>A0AAN8ZK26_9MAGN</name>
<dbReference type="GO" id="GO:0000139">
    <property type="term" value="C:Golgi membrane"/>
    <property type="evidence" value="ECO:0007669"/>
    <property type="project" value="UniProtKB-SubCell"/>
</dbReference>
<dbReference type="GO" id="GO:0030134">
    <property type="term" value="C:COPII-coated ER to Golgi transport vesicle"/>
    <property type="evidence" value="ECO:0007669"/>
    <property type="project" value="TreeGrafter"/>
</dbReference>
<evidence type="ECO:0000256" key="1">
    <source>
        <dbReference type="ARBA" id="ARBA00004477"/>
    </source>
</evidence>
<keyword evidence="13" id="KW-1185">Reference proteome</keyword>
<evidence type="ECO:0000313" key="13">
    <source>
        <dbReference type="Proteomes" id="UP001370490"/>
    </source>
</evidence>
<dbReference type="PANTHER" id="PTHR14083:SF3">
    <property type="entry name" value="PROTEIN YIF1B-LIKE"/>
    <property type="match status" value="1"/>
</dbReference>
<evidence type="ECO:0000256" key="10">
    <source>
        <dbReference type="ARBA" id="ARBA00023136"/>
    </source>
</evidence>
<feature type="transmembrane region" description="Helical" evidence="11">
    <location>
        <begin position="226"/>
        <end position="243"/>
    </location>
</feature>
<evidence type="ECO:0000256" key="2">
    <source>
        <dbReference type="ARBA" id="ARBA00004653"/>
    </source>
</evidence>
<protein>
    <submittedName>
        <fullName evidence="12">Yif1 family</fullName>
    </submittedName>
</protein>
<dbReference type="Pfam" id="PF03878">
    <property type="entry name" value="YIF1"/>
    <property type="match status" value="1"/>
</dbReference>
<dbReference type="GO" id="GO:0005793">
    <property type="term" value="C:endoplasmic reticulum-Golgi intermediate compartment"/>
    <property type="evidence" value="ECO:0007669"/>
    <property type="project" value="TreeGrafter"/>
</dbReference>
<evidence type="ECO:0000313" key="12">
    <source>
        <dbReference type="EMBL" id="KAK6944339.1"/>
    </source>
</evidence>
<evidence type="ECO:0000256" key="6">
    <source>
        <dbReference type="ARBA" id="ARBA00022824"/>
    </source>
</evidence>
<feature type="transmembrane region" description="Helical" evidence="11">
    <location>
        <begin position="156"/>
        <end position="178"/>
    </location>
</feature>
<keyword evidence="4" id="KW-0813">Transport</keyword>
<keyword evidence="6" id="KW-0256">Endoplasmic reticulum</keyword>
<sequence>MYNGQGNHARVFVPPSSNGQIKTPFGDALYEVGSDYLKTELGVYGEQILGSGSAYVQSNISKYFSNPQYYFQVSDEYVKNKLKMLLFPFLHKGHWMRTIETAGSEFSYKPPIYDINAPDLFSPEALGVKFTGAILGWLLQVLLIEATLHSLGAGEVPVLDVVAYGGYTFVAICVTTIARTLGSYAFYVAMCWESFCMGVFLVKIIKRILIAEVRCHHERHSCKRNYLLLLLAISQIPLIFWLGNVGV</sequence>
<evidence type="ECO:0000256" key="9">
    <source>
        <dbReference type="ARBA" id="ARBA00023034"/>
    </source>
</evidence>
<accession>A0AAN8ZK26</accession>
<evidence type="ECO:0000256" key="11">
    <source>
        <dbReference type="SAM" id="Phobius"/>
    </source>
</evidence>
<dbReference type="GO" id="GO:0015031">
    <property type="term" value="P:protein transport"/>
    <property type="evidence" value="ECO:0007669"/>
    <property type="project" value="UniProtKB-KW"/>
</dbReference>
<keyword evidence="8 11" id="KW-1133">Transmembrane helix</keyword>
<dbReference type="PANTHER" id="PTHR14083">
    <property type="entry name" value="YIP1 INTERACTING FACTOR HOMOLOG YIF1 PROTEIN"/>
    <property type="match status" value="1"/>
</dbReference>
<evidence type="ECO:0000256" key="5">
    <source>
        <dbReference type="ARBA" id="ARBA00022692"/>
    </source>
</evidence>
<keyword evidence="7" id="KW-0653">Protein transport</keyword>
<comment type="subcellular location">
    <subcellularLocation>
        <location evidence="1">Endoplasmic reticulum membrane</location>
        <topology evidence="1">Multi-pass membrane protein</topology>
    </subcellularLocation>
    <subcellularLocation>
        <location evidence="2">Golgi apparatus membrane</location>
        <topology evidence="2">Multi-pass membrane protein</topology>
    </subcellularLocation>
</comment>
<dbReference type="InterPro" id="IPR005578">
    <property type="entry name" value="Yif1_fam"/>
</dbReference>
<evidence type="ECO:0000256" key="7">
    <source>
        <dbReference type="ARBA" id="ARBA00022927"/>
    </source>
</evidence>
<evidence type="ECO:0000256" key="4">
    <source>
        <dbReference type="ARBA" id="ARBA00022448"/>
    </source>
</evidence>
<dbReference type="GO" id="GO:0006888">
    <property type="term" value="P:endoplasmic reticulum to Golgi vesicle-mediated transport"/>
    <property type="evidence" value="ECO:0007669"/>
    <property type="project" value="InterPro"/>
</dbReference>
<reference evidence="12 13" key="1">
    <citation type="submission" date="2023-12" db="EMBL/GenBank/DDBJ databases">
        <title>A high-quality genome assembly for Dillenia turbinata (Dilleniales).</title>
        <authorList>
            <person name="Chanderbali A."/>
        </authorList>
    </citation>
    <scope>NUCLEOTIDE SEQUENCE [LARGE SCALE GENOMIC DNA]</scope>
    <source>
        <strain evidence="12">LSX21</strain>
        <tissue evidence="12">Leaf</tissue>
    </source>
</reference>
<dbReference type="Proteomes" id="UP001370490">
    <property type="component" value="Unassembled WGS sequence"/>
</dbReference>
<dbReference type="EMBL" id="JBAMMX010000003">
    <property type="protein sequence ID" value="KAK6944339.1"/>
    <property type="molecule type" value="Genomic_DNA"/>
</dbReference>
<evidence type="ECO:0000256" key="8">
    <source>
        <dbReference type="ARBA" id="ARBA00022989"/>
    </source>
</evidence>
<dbReference type="AlphaFoldDB" id="A0AAN8ZK26"/>
<gene>
    <name evidence="12" type="ORF">RJ641_025441</name>
</gene>
<comment type="caution">
    <text evidence="12">The sequence shown here is derived from an EMBL/GenBank/DDBJ whole genome shotgun (WGS) entry which is preliminary data.</text>
</comment>
<keyword evidence="9" id="KW-0333">Golgi apparatus</keyword>
<proteinExistence type="inferred from homology"/>